<dbReference type="Pfam" id="PF02350">
    <property type="entry name" value="Epimerase_2"/>
    <property type="match status" value="1"/>
</dbReference>
<feature type="domain" description="UDP-N-acetylglucosamine 2-epimerase" evidence="5">
    <location>
        <begin position="31"/>
        <end position="392"/>
    </location>
</feature>
<dbReference type="InterPro" id="IPR003331">
    <property type="entry name" value="UDP_GlcNAc_Epimerase_2_dom"/>
</dbReference>
<evidence type="ECO:0000256" key="3">
    <source>
        <dbReference type="ARBA" id="ARBA00038858"/>
    </source>
</evidence>
<sequence length="435" mass="46159">MDSAVADPRLNALFVIGTRPEAIKMLPLVAAVRDSARFRPIVVSTGQHAELVADVLAIDGIVPDVTFPLPHGPRGLNRLFAHVLTELERFLEERFGPPVLPIDAPYSEGYPTACFVHGDTTSAAAAALGAFHRHLPVVHVEAGLRTSDTLSPFPEELNRQLISRIAALHLAPTARNKANLVSEGIHHARIYVSGNTAIDALRIAAAQKLPYSDPGLADLEQAGASAVQVVAVTAHRRENWGAPLERIADAVGILAAERPGVRFVVALHPSPAVAETLRNRLEGLANVSLVQPMPYAEFARLLGRATIAITDSGGIQEEAPSLGTPVICVRESTERQEGVDAGTVELVGSDTDRIVAAASALLDDPKALARRRARRNPYGDGRAAERILAALETIVFDSPAPAPFGPTFDRAVVLRAGGSADPAAVGWVESWAVGW</sequence>
<organism evidence="6 7">
    <name type="scientific">Microbacterium deminutum</name>
    <dbReference type="NCBI Taxonomy" id="344164"/>
    <lineage>
        <taxon>Bacteria</taxon>
        <taxon>Bacillati</taxon>
        <taxon>Actinomycetota</taxon>
        <taxon>Actinomycetes</taxon>
        <taxon>Micrococcales</taxon>
        <taxon>Microbacteriaceae</taxon>
        <taxon>Microbacterium</taxon>
    </lineage>
</organism>
<dbReference type="Proteomes" id="UP001499933">
    <property type="component" value="Unassembled WGS sequence"/>
</dbReference>
<name>A0ABN2QUG6_9MICO</name>
<dbReference type="RefSeq" id="WP_344094234.1">
    <property type="nucleotide sequence ID" value="NZ_BAAAOG010000003.1"/>
</dbReference>
<evidence type="ECO:0000313" key="7">
    <source>
        <dbReference type="Proteomes" id="UP001499933"/>
    </source>
</evidence>
<dbReference type="SUPFAM" id="SSF53756">
    <property type="entry name" value="UDP-Glycosyltransferase/glycogen phosphorylase"/>
    <property type="match status" value="1"/>
</dbReference>
<evidence type="ECO:0000256" key="1">
    <source>
        <dbReference type="ARBA" id="ARBA00023235"/>
    </source>
</evidence>
<evidence type="ECO:0000256" key="2">
    <source>
        <dbReference type="ARBA" id="ARBA00038209"/>
    </source>
</evidence>
<dbReference type="CDD" id="cd03786">
    <property type="entry name" value="GTB_UDP-GlcNAc_2-Epimerase"/>
    <property type="match status" value="1"/>
</dbReference>
<dbReference type="EC" id="5.1.3.14" evidence="3"/>
<dbReference type="PANTHER" id="PTHR43174">
    <property type="entry name" value="UDP-N-ACETYLGLUCOSAMINE 2-EPIMERASE"/>
    <property type="match status" value="1"/>
</dbReference>
<dbReference type="InterPro" id="IPR029767">
    <property type="entry name" value="WecB-like"/>
</dbReference>
<keyword evidence="1 4" id="KW-0413">Isomerase</keyword>
<reference evidence="6 7" key="1">
    <citation type="journal article" date="2019" name="Int. J. Syst. Evol. Microbiol.">
        <title>The Global Catalogue of Microorganisms (GCM) 10K type strain sequencing project: providing services to taxonomists for standard genome sequencing and annotation.</title>
        <authorList>
            <consortium name="The Broad Institute Genomics Platform"/>
            <consortium name="The Broad Institute Genome Sequencing Center for Infectious Disease"/>
            <person name="Wu L."/>
            <person name="Ma J."/>
        </authorList>
    </citation>
    <scope>NUCLEOTIDE SEQUENCE [LARGE SCALE GENOMIC DNA]</scope>
    <source>
        <strain evidence="6 7">JCM 14901</strain>
    </source>
</reference>
<dbReference type="PANTHER" id="PTHR43174:SF2">
    <property type="entry name" value="UDP-N-ACETYLGLUCOSAMINE 2-EPIMERASE"/>
    <property type="match status" value="1"/>
</dbReference>
<keyword evidence="7" id="KW-1185">Reference proteome</keyword>
<dbReference type="NCBIfam" id="TIGR00236">
    <property type="entry name" value="wecB"/>
    <property type="match status" value="1"/>
</dbReference>
<evidence type="ECO:0000313" key="6">
    <source>
        <dbReference type="EMBL" id="GAA1958289.1"/>
    </source>
</evidence>
<accession>A0ABN2QUG6</accession>
<proteinExistence type="inferred from homology"/>
<comment type="caution">
    <text evidence="6">The sequence shown here is derived from an EMBL/GenBank/DDBJ whole genome shotgun (WGS) entry which is preliminary data.</text>
</comment>
<dbReference type="EMBL" id="BAAAOG010000003">
    <property type="protein sequence ID" value="GAA1958289.1"/>
    <property type="molecule type" value="Genomic_DNA"/>
</dbReference>
<gene>
    <name evidence="6" type="primary">wecB</name>
    <name evidence="6" type="ORF">GCM10009776_20770</name>
</gene>
<dbReference type="Gene3D" id="3.40.50.2000">
    <property type="entry name" value="Glycogen Phosphorylase B"/>
    <property type="match status" value="2"/>
</dbReference>
<protein>
    <recommendedName>
        <fullName evidence="3">UDP-N-acetylglucosamine 2-epimerase (non-hydrolyzing)</fullName>
        <ecNumber evidence="3">5.1.3.14</ecNumber>
    </recommendedName>
</protein>
<evidence type="ECO:0000256" key="4">
    <source>
        <dbReference type="RuleBase" id="RU003513"/>
    </source>
</evidence>
<evidence type="ECO:0000259" key="5">
    <source>
        <dbReference type="Pfam" id="PF02350"/>
    </source>
</evidence>
<comment type="similarity">
    <text evidence="2 4">Belongs to the UDP-N-acetylglucosamine 2-epimerase family.</text>
</comment>